<feature type="region of interest" description="Disordered" evidence="8">
    <location>
        <begin position="812"/>
        <end position="832"/>
    </location>
</feature>
<keyword evidence="4" id="KW-0677">Repeat</keyword>
<evidence type="ECO:0000256" key="3">
    <source>
        <dbReference type="ARBA" id="ARBA00022723"/>
    </source>
</evidence>
<evidence type="ECO:0000256" key="6">
    <source>
        <dbReference type="ARBA" id="ARBA00022786"/>
    </source>
</evidence>
<keyword evidence="7" id="KW-0862">Zinc</keyword>
<dbReference type="InterPro" id="IPR047544">
    <property type="entry name" value="RING-HC_RBR_RNF216"/>
</dbReference>
<feature type="compositionally biased region" description="Basic and acidic residues" evidence="8">
    <location>
        <begin position="511"/>
        <end position="531"/>
    </location>
</feature>
<feature type="compositionally biased region" description="Low complexity" evidence="8">
    <location>
        <begin position="563"/>
        <end position="585"/>
    </location>
</feature>
<keyword evidence="6" id="KW-0833">Ubl conjugation pathway</keyword>
<keyword evidence="11" id="KW-1185">Reference proteome</keyword>
<dbReference type="Gene3D" id="1.20.120.1750">
    <property type="match status" value="1"/>
</dbReference>
<evidence type="ECO:0000259" key="9">
    <source>
        <dbReference type="PROSITE" id="PS51873"/>
    </source>
</evidence>
<dbReference type="CDD" id="cd20339">
    <property type="entry name" value="BRcat_RBR_RNF216"/>
    <property type="match status" value="1"/>
</dbReference>
<evidence type="ECO:0000256" key="1">
    <source>
        <dbReference type="ARBA" id="ARBA00004906"/>
    </source>
</evidence>
<dbReference type="InterPro" id="IPR047546">
    <property type="entry name" value="Rcat_RBR_RNF216"/>
</dbReference>
<dbReference type="PANTHER" id="PTHR22770">
    <property type="entry name" value="UBIQUITIN CONJUGATING ENZYME 7 INTERACTING PROTEIN-RELATED"/>
    <property type="match status" value="1"/>
</dbReference>
<evidence type="ECO:0000256" key="7">
    <source>
        <dbReference type="ARBA" id="ARBA00022833"/>
    </source>
</evidence>
<dbReference type="PROSITE" id="PS51873">
    <property type="entry name" value="TRIAD"/>
    <property type="match status" value="1"/>
</dbReference>
<accession>A0ABR2IUN2</accession>
<feature type="region of interest" description="Disordered" evidence="8">
    <location>
        <begin position="492"/>
        <end position="651"/>
    </location>
</feature>
<reference evidence="10 11" key="1">
    <citation type="journal article" date="2024" name="IMA Fungus">
        <title>Apiospora arundinis, a panoply of carbohydrate-active enzymes and secondary metabolites.</title>
        <authorList>
            <person name="Sorensen T."/>
            <person name="Petersen C."/>
            <person name="Muurmann A.T."/>
            <person name="Christiansen J.V."/>
            <person name="Brundto M.L."/>
            <person name="Overgaard C.K."/>
            <person name="Boysen A.T."/>
            <person name="Wollenberg R.D."/>
            <person name="Larsen T.O."/>
            <person name="Sorensen J.L."/>
            <person name="Nielsen K.L."/>
            <person name="Sondergaard T.E."/>
        </authorList>
    </citation>
    <scope>NUCLEOTIDE SEQUENCE [LARGE SCALE GENOMIC DNA]</scope>
    <source>
        <strain evidence="10 11">AAU 773</strain>
    </source>
</reference>
<feature type="domain" description="RING-type" evidence="9">
    <location>
        <begin position="249"/>
        <end position="467"/>
    </location>
</feature>
<keyword evidence="2" id="KW-0808">Transferase</keyword>
<dbReference type="CDD" id="cd16630">
    <property type="entry name" value="RING-HC_RBR_RNF216"/>
    <property type="match status" value="1"/>
</dbReference>
<organism evidence="10 11">
    <name type="scientific">Apiospora arundinis</name>
    <dbReference type="NCBI Taxonomy" id="335852"/>
    <lineage>
        <taxon>Eukaryota</taxon>
        <taxon>Fungi</taxon>
        <taxon>Dikarya</taxon>
        <taxon>Ascomycota</taxon>
        <taxon>Pezizomycotina</taxon>
        <taxon>Sordariomycetes</taxon>
        <taxon>Xylariomycetidae</taxon>
        <taxon>Amphisphaeriales</taxon>
        <taxon>Apiosporaceae</taxon>
        <taxon>Apiospora</taxon>
    </lineage>
</organism>
<sequence>MGDPINGELGLSAEVIDLIDYDSEDVSGEPNQPSMQQKQTCLSHVLSVFEDICPIHLAGLAGMHNHNAELIVALIVDKQENGDPYPKREISKKRKRGETNSPAVEESTAIRAKLHDPEYNRIMTTSRYKELAVTLISQDYPKVPKNTIKTLLAEHGSSVFHTYTTMDEALRNWNAAAPLWTEKKTATKLEAKYSRQSIDQTLREDLPDGEMAALKEFVAARRIREEHDTKAAAEAEENANRDRAISSGQVTECGCCFDNIPLNRIVQCDGETAHSFCRPCMRKQAESQIGYQKYQLTCMSMEGCEAGFSVSQRQTFLDEKLQVALDRIEQQAMLEMAGIESLETCPFCPFAMEYPPVEENREFRCANADCEIVSCRLCRKVTHIPKTCAEAAADEGHGARHTIEEAMSAAMIRRCNSCKNPFIKQDGCNKITCTRCRTIQCYVCRQTVKGYDHFNDATRGGKEGQCPLFDATEERHEAEVQRAQEEMRKKVAEENPDLDNTALDIKVSNKVQEDDKKRKERDPRYHHEIRGARHFPLNFLGGHPVPPPLVNAAPPRPGQADALGQELQVEQDQGGQQRRQPQRQLGHLHVAQRAHRRIMEQLDNRKKDRVARPADQGPFARQVAPEGPQPAGYGLARPAQPAPLHHLDSIGDAAPVDHRSVLNARAYAVRAQHQHRPNNNHNNKDMRATLQPQANGREQAQAEAQPGFRRHIEMAQRLFGNNHQVAAAAADGRALNHINRRLDTFPGNPGFLRDRGIHQEQPHDAFFLGGMGPGMFGFMDGPAFAPKQPGMGDILGRPLVDQVAAANSVRHRVAPQVGPGPAPSRGVQNNRA</sequence>
<evidence type="ECO:0000313" key="11">
    <source>
        <dbReference type="Proteomes" id="UP001390339"/>
    </source>
</evidence>
<dbReference type="Pfam" id="PF26200">
    <property type="entry name" value="Rcat_RNF216"/>
    <property type="match status" value="1"/>
</dbReference>
<dbReference type="Proteomes" id="UP001390339">
    <property type="component" value="Unassembled WGS sequence"/>
</dbReference>
<dbReference type="EMBL" id="JAPCWZ010000004">
    <property type="protein sequence ID" value="KAK8868106.1"/>
    <property type="molecule type" value="Genomic_DNA"/>
</dbReference>
<gene>
    <name evidence="10" type="ORF">PGQ11_006684</name>
</gene>
<dbReference type="CDD" id="cd20353">
    <property type="entry name" value="Rcat_RBR_RNF216"/>
    <property type="match status" value="1"/>
</dbReference>
<dbReference type="InterPro" id="IPR051628">
    <property type="entry name" value="LUBAC_E3_Ligases"/>
</dbReference>
<dbReference type="SUPFAM" id="SSF57850">
    <property type="entry name" value="RING/U-box"/>
    <property type="match status" value="1"/>
</dbReference>
<feature type="compositionally biased region" description="Basic and acidic residues" evidence="8">
    <location>
        <begin position="597"/>
        <end position="612"/>
    </location>
</feature>
<protein>
    <submittedName>
        <fullName evidence="10">Ring finger protein</fullName>
    </submittedName>
</protein>
<evidence type="ECO:0000256" key="4">
    <source>
        <dbReference type="ARBA" id="ARBA00022737"/>
    </source>
</evidence>
<dbReference type="PANTHER" id="PTHR22770:SF47">
    <property type="entry name" value="E3 UBIQUITIN-PROTEIN LIGASE RNF216"/>
    <property type="match status" value="1"/>
</dbReference>
<proteinExistence type="predicted"/>
<evidence type="ECO:0000256" key="2">
    <source>
        <dbReference type="ARBA" id="ARBA00022679"/>
    </source>
</evidence>
<comment type="pathway">
    <text evidence="1">Protein modification; protein ubiquitination.</text>
</comment>
<feature type="compositionally biased region" description="Pro residues" evidence="8">
    <location>
        <begin position="544"/>
        <end position="557"/>
    </location>
</feature>
<dbReference type="InterPro" id="IPR047545">
    <property type="entry name" value="BRcat_RBR_RNF216"/>
</dbReference>
<keyword evidence="3" id="KW-0479">Metal-binding</keyword>
<dbReference type="InterPro" id="IPR044066">
    <property type="entry name" value="TRIAD_supradom"/>
</dbReference>
<evidence type="ECO:0000256" key="5">
    <source>
        <dbReference type="ARBA" id="ARBA00022771"/>
    </source>
</evidence>
<keyword evidence="5" id="KW-0863">Zinc-finger</keyword>
<name>A0ABR2IUN2_9PEZI</name>
<evidence type="ECO:0000256" key="8">
    <source>
        <dbReference type="SAM" id="MobiDB-lite"/>
    </source>
</evidence>
<feature type="region of interest" description="Disordered" evidence="8">
    <location>
        <begin position="83"/>
        <end position="108"/>
    </location>
</feature>
<evidence type="ECO:0000313" key="10">
    <source>
        <dbReference type="EMBL" id="KAK8868106.1"/>
    </source>
</evidence>
<comment type="caution">
    <text evidence="10">The sequence shown here is derived from an EMBL/GenBank/DDBJ whole genome shotgun (WGS) entry which is preliminary data.</text>
</comment>